<comment type="caution">
    <text evidence="9">The sequence shown here is derived from an EMBL/GenBank/DDBJ whole genome shotgun (WGS) entry which is preliminary data.</text>
</comment>
<comment type="similarity">
    <text evidence="2">Belongs to the pleiotrophin family.</text>
</comment>
<reference evidence="9" key="1">
    <citation type="submission" date="2021-07" db="EMBL/GenBank/DDBJ databases">
        <authorList>
            <person name="Catto M.A."/>
            <person name="Jacobson A."/>
            <person name="Kennedy G."/>
            <person name="Labadie P."/>
            <person name="Hunt B.G."/>
            <person name="Srinivasan R."/>
        </authorList>
    </citation>
    <scope>NUCLEOTIDE SEQUENCE</scope>
    <source>
        <strain evidence="9">PL_HMW_Pooled</strain>
        <tissue evidence="9">Head</tissue>
    </source>
</reference>
<dbReference type="InterPro" id="IPR020091">
    <property type="entry name" value="PTN/MK_diS_sf"/>
</dbReference>
<dbReference type="Proteomes" id="UP001219518">
    <property type="component" value="Unassembled WGS sequence"/>
</dbReference>
<accession>A0AAE1LIW5</accession>
<feature type="signal peptide" evidence="7">
    <location>
        <begin position="1"/>
        <end position="17"/>
    </location>
</feature>
<dbReference type="InterPro" id="IPR038130">
    <property type="entry name" value="PTN/MK_C_dom_sf"/>
</dbReference>
<keyword evidence="4 7" id="KW-0732">Signal</keyword>
<evidence type="ECO:0000256" key="2">
    <source>
        <dbReference type="ARBA" id="ARBA00005403"/>
    </source>
</evidence>
<feature type="domain" description="Pleiotrophin/Midkine C-terminal" evidence="8">
    <location>
        <begin position="35"/>
        <end position="80"/>
    </location>
</feature>
<feature type="domain" description="Pleiotrophin/Midkine C-terminal" evidence="8">
    <location>
        <begin position="85"/>
        <end position="142"/>
    </location>
</feature>
<comment type="subcellular location">
    <subcellularLocation>
        <location evidence="1">Secreted</location>
    </subcellularLocation>
</comment>
<dbReference type="GO" id="GO:0048332">
    <property type="term" value="P:mesoderm morphogenesis"/>
    <property type="evidence" value="ECO:0007669"/>
    <property type="project" value="TreeGrafter"/>
</dbReference>
<dbReference type="GO" id="GO:0008201">
    <property type="term" value="F:heparin binding"/>
    <property type="evidence" value="ECO:0007669"/>
    <property type="project" value="TreeGrafter"/>
</dbReference>
<gene>
    <name evidence="9" type="ORF">KUF71_010548</name>
</gene>
<dbReference type="FunFam" id="2.30.90.10:FF:000001">
    <property type="entry name" value="Pleiotrophin"/>
    <property type="match status" value="1"/>
</dbReference>
<sequence length="224" mass="25113">MGVGGQLLFHPSAAVLCLDQVLDVVDLSAPTDDPCRYAKGAWSECDTKTNTRTRTLTLKKGDAATCEQTKTIQKKCKKGMRVHVAACRYDKGTWGDCANGRMTRTDALRPNSDPSCEQARQITKKCKPKGQKKTKGRRARAEERTAASRVDLSGEQTQRRRVLLRHLQGRTPQQAVSEGLMRRDDTTSSWETLKLLAGPFHHVVTSYLFLFINCKCYSNQRSSY</sequence>
<protein>
    <submittedName>
        <fullName evidence="9">Pleiotrophin</fullName>
    </submittedName>
</protein>
<proteinExistence type="inferred from homology"/>
<evidence type="ECO:0000256" key="4">
    <source>
        <dbReference type="ARBA" id="ARBA00022729"/>
    </source>
</evidence>
<dbReference type="InterPro" id="IPR020090">
    <property type="entry name" value="PTN/MK_C_dom"/>
</dbReference>
<evidence type="ECO:0000313" key="9">
    <source>
        <dbReference type="EMBL" id="KAK3921333.1"/>
    </source>
</evidence>
<evidence type="ECO:0000259" key="8">
    <source>
        <dbReference type="Pfam" id="PF01091"/>
    </source>
</evidence>
<dbReference type="EMBL" id="JAHWGI010001033">
    <property type="protein sequence ID" value="KAK3921333.1"/>
    <property type="molecule type" value="Genomic_DNA"/>
</dbReference>
<evidence type="ECO:0000313" key="10">
    <source>
        <dbReference type="Proteomes" id="UP001219518"/>
    </source>
</evidence>
<feature type="chain" id="PRO_5042068870" evidence="7">
    <location>
        <begin position="18"/>
        <end position="224"/>
    </location>
</feature>
<dbReference type="Pfam" id="PF01091">
    <property type="entry name" value="PTN_MK_C"/>
    <property type="match status" value="2"/>
</dbReference>
<dbReference type="Gene3D" id="2.30.90.10">
    <property type="entry name" value="Heparin-binding Growth Factor, Midkine, Chain A- C-terminal Domain"/>
    <property type="match status" value="2"/>
</dbReference>
<dbReference type="PANTHER" id="PTHR21050:SF1">
    <property type="entry name" value="MIDKINE AND PLEIOTROPHIN 1, ISOFORM A-RELATED"/>
    <property type="match status" value="1"/>
</dbReference>
<dbReference type="AlphaFoldDB" id="A0AAE1LIW5"/>
<dbReference type="GO" id="GO:0005576">
    <property type="term" value="C:extracellular region"/>
    <property type="evidence" value="ECO:0007669"/>
    <property type="project" value="UniProtKB-SubCell"/>
</dbReference>
<dbReference type="PANTHER" id="PTHR21050">
    <property type="entry name" value="MIDKINE AND PLEIOTROPHIN 1, ISOFORM A-RELATED"/>
    <property type="match status" value="1"/>
</dbReference>
<feature type="compositionally biased region" description="Basic residues" evidence="6">
    <location>
        <begin position="122"/>
        <end position="138"/>
    </location>
</feature>
<feature type="region of interest" description="Disordered" evidence="6">
    <location>
        <begin position="105"/>
        <end position="157"/>
    </location>
</feature>
<evidence type="ECO:0000256" key="3">
    <source>
        <dbReference type="ARBA" id="ARBA00022525"/>
    </source>
</evidence>
<keyword evidence="5" id="KW-1015">Disulfide bond</keyword>
<organism evidence="9 10">
    <name type="scientific">Frankliniella fusca</name>
    <dbReference type="NCBI Taxonomy" id="407009"/>
    <lineage>
        <taxon>Eukaryota</taxon>
        <taxon>Metazoa</taxon>
        <taxon>Ecdysozoa</taxon>
        <taxon>Arthropoda</taxon>
        <taxon>Hexapoda</taxon>
        <taxon>Insecta</taxon>
        <taxon>Pterygota</taxon>
        <taxon>Neoptera</taxon>
        <taxon>Paraneoptera</taxon>
        <taxon>Thysanoptera</taxon>
        <taxon>Terebrantia</taxon>
        <taxon>Thripoidea</taxon>
        <taxon>Thripidae</taxon>
        <taxon>Frankliniella</taxon>
    </lineage>
</organism>
<name>A0AAE1LIW5_9NEOP</name>
<dbReference type="SUPFAM" id="SSF57288">
    <property type="entry name" value="Midkine"/>
    <property type="match status" value="1"/>
</dbReference>
<keyword evidence="10" id="KW-1185">Reference proteome</keyword>
<keyword evidence="3" id="KW-0964">Secreted</keyword>
<feature type="compositionally biased region" description="Polar residues" evidence="6">
    <location>
        <begin position="112"/>
        <end position="121"/>
    </location>
</feature>
<evidence type="ECO:0000256" key="1">
    <source>
        <dbReference type="ARBA" id="ARBA00004613"/>
    </source>
</evidence>
<dbReference type="GO" id="GO:0008083">
    <property type="term" value="F:growth factor activity"/>
    <property type="evidence" value="ECO:0007669"/>
    <property type="project" value="InterPro"/>
</dbReference>
<evidence type="ECO:0000256" key="7">
    <source>
        <dbReference type="SAM" id="SignalP"/>
    </source>
</evidence>
<evidence type="ECO:0000256" key="5">
    <source>
        <dbReference type="ARBA" id="ARBA00023157"/>
    </source>
</evidence>
<evidence type="ECO:0000256" key="6">
    <source>
        <dbReference type="SAM" id="MobiDB-lite"/>
    </source>
</evidence>
<reference evidence="9" key="2">
    <citation type="journal article" date="2023" name="BMC Genomics">
        <title>Pest status, molecular evolution, and epigenetic factors derived from the genome assembly of Frankliniella fusca, a thysanopteran phytovirus vector.</title>
        <authorList>
            <person name="Catto M.A."/>
            <person name="Labadie P.E."/>
            <person name="Jacobson A.L."/>
            <person name="Kennedy G.G."/>
            <person name="Srinivasan R."/>
            <person name="Hunt B.G."/>
        </authorList>
    </citation>
    <scope>NUCLEOTIDE SEQUENCE</scope>
    <source>
        <strain evidence="9">PL_HMW_Pooled</strain>
    </source>
</reference>